<keyword evidence="3" id="KW-1185">Reference proteome</keyword>
<reference evidence="2" key="1">
    <citation type="submission" date="2017-07" db="EMBL/GenBank/DDBJ databases">
        <title>Taro Niue Genome Assembly and Annotation.</title>
        <authorList>
            <person name="Atibalentja N."/>
            <person name="Keating K."/>
            <person name="Fields C.J."/>
        </authorList>
    </citation>
    <scope>NUCLEOTIDE SEQUENCE</scope>
    <source>
        <strain evidence="2">Niue_2</strain>
        <tissue evidence="2">Leaf</tissue>
    </source>
</reference>
<feature type="compositionally biased region" description="Basic residues" evidence="1">
    <location>
        <begin position="22"/>
        <end position="38"/>
    </location>
</feature>
<protein>
    <submittedName>
        <fullName evidence="2">Uncharacterized protein</fullName>
    </submittedName>
</protein>
<dbReference type="EMBL" id="NMUH01007847">
    <property type="protein sequence ID" value="MQM17920.1"/>
    <property type="molecule type" value="Genomic_DNA"/>
</dbReference>
<gene>
    <name evidence="2" type="ORF">Taro_050902</name>
</gene>
<feature type="region of interest" description="Disordered" evidence="1">
    <location>
        <begin position="111"/>
        <end position="170"/>
    </location>
</feature>
<feature type="region of interest" description="Disordered" evidence="1">
    <location>
        <begin position="518"/>
        <end position="538"/>
    </location>
</feature>
<feature type="region of interest" description="Disordered" evidence="1">
    <location>
        <begin position="1"/>
        <end position="99"/>
    </location>
</feature>
<evidence type="ECO:0000313" key="2">
    <source>
        <dbReference type="EMBL" id="MQM17920.1"/>
    </source>
</evidence>
<accession>A0A843XFB9</accession>
<comment type="caution">
    <text evidence="2">The sequence shown here is derived from an EMBL/GenBank/DDBJ whole genome shotgun (WGS) entry which is preliminary data.</text>
</comment>
<organism evidence="2 3">
    <name type="scientific">Colocasia esculenta</name>
    <name type="common">Wild taro</name>
    <name type="synonym">Arum esculentum</name>
    <dbReference type="NCBI Taxonomy" id="4460"/>
    <lineage>
        <taxon>Eukaryota</taxon>
        <taxon>Viridiplantae</taxon>
        <taxon>Streptophyta</taxon>
        <taxon>Embryophyta</taxon>
        <taxon>Tracheophyta</taxon>
        <taxon>Spermatophyta</taxon>
        <taxon>Magnoliopsida</taxon>
        <taxon>Liliopsida</taxon>
        <taxon>Araceae</taxon>
        <taxon>Aroideae</taxon>
        <taxon>Colocasieae</taxon>
        <taxon>Colocasia</taxon>
    </lineage>
</organism>
<feature type="compositionally biased region" description="Acidic residues" evidence="1">
    <location>
        <begin position="80"/>
        <end position="89"/>
    </location>
</feature>
<evidence type="ECO:0000313" key="3">
    <source>
        <dbReference type="Proteomes" id="UP000652761"/>
    </source>
</evidence>
<feature type="compositionally biased region" description="Basic and acidic residues" evidence="1">
    <location>
        <begin position="59"/>
        <end position="71"/>
    </location>
</feature>
<feature type="region of interest" description="Disordered" evidence="1">
    <location>
        <begin position="256"/>
        <end position="278"/>
    </location>
</feature>
<name>A0A843XFB9_COLES</name>
<dbReference type="Proteomes" id="UP000652761">
    <property type="component" value="Unassembled WGS sequence"/>
</dbReference>
<dbReference type="AlphaFoldDB" id="A0A843XFB9"/>
<sequence>MVSIPPPASLQSPAVTPPVVTYRRRNRGKGKGRGRGKKLAPSLGEKANSPDLSKTIVFRGEKPRPAPEMEVRANSFIFDPSDEEEEEQQDIASGLSYRRATQPVVFVPSDEEECGGWAIPNKPSHRKTPESAVRPTPSRSGKEETTAPEEDSLSSLFEEKSDGQPGTRRVNQFGQPIKALEDIVPPLDQLHARADRKIIQHMKWFPTNITIWDAIAWSKELRMALVKILQEPEVYEADVTELQAQALEALVAEPATASKGKEKQNADANQAGQDQEEEELFTVNKDLLEAHRLGRLAESTMPGPSCPERREINYEANTVGEIINRSISLPPAYMQLPFHREEQWVERLKTFIVTHYRNDSLKKGETPKPIIFYKGDPLPYGPLEDDFGWSPTTQVAPEPVQEMDDMPEHIKQLCQRQKIAQMQDPSRREYFHQLWYPKQLRRQPPYCAKDTRGLGYGQAAECGAHYTVYTIGLAPSPNHCPFDGQSPTPATKPQQGEATLVLSNGTSEQSQKRLVFSTKDQSQVAGQSPKKASPSIRNVAPDLDEWQKCNIPKTSLELTGPRNRVERRASQAKKYGVQREESQIRPSKGHPNADEGCNDVKERHWQ</sequence>
<evidence type="ECO:0000256" key="1">
    <source>
        <dbReference type="SAM" id="MobiDB-lite"/>
    </source>
</evidence>
<feature type="region of interest" description="Disordered" evidence="1">
    <location>
        <begin position="557"/>
        <end position="606"/>
    </location>
</feature>
<proteinExistence type="predicted"/>